<dbReference type="FunFam" id="3.10.20.30:FF:000020">
    <property type="entry name" value="Xanthine dehydrogenase iron-sulfur subunit"/>
    <property type="match status" value="1"/>
</dbReference>
<dbReference type="GO" id="GO:0046872">
    <property type="term" value="F:metal ion binding"/>
    <property type="evidence" value="ECO:0007669"/>
    <property type="project" value="UniProtKB-KW"/>
</dbReference>
<dbReference type="EMBL" id="SMDR01000002">
    <property type="protein sequence ID" value="TNJ33952.1"/>
    <property type="molecule type" value="Genomic_DNA"/>
</dbReference>
<evidence type="ECO:0000256" key="4">
    <source>
        <dbReference type="ARBA" id="ARBA00023004"/>
    </source>
</evidence>
<dbReference type="Gene3D" id="1.10.150.120">
    <property type="entry name" value="[2Fe-2S]-binding domain"/>
    <property type="match status" value="1"/>
</dbReference>
<comment type="caution">
    <text evidence="7">The sequence shown here is derived from an EMBL/GenBank/DDBJ whole genome shotgun (WGS) entry which is preliminary data.</text>
</comment>
<dbReference type="Pfam" id="PF01799">
    <property type="entry name" value="Fer2_2"/>
    <property type="match status" value="1"/>
</dbReference>
<reference evidence="7 8" key="1">
    <citation type="submission" date="2019-03" db="EMBL/GenBank/DDBJ databases">
        <title>Arenimonas daejeonensis sp. nov., isolated from compost.</title>
        <authorList>
            <person name="Jeon C.O."/>
        </authorList>
    </citation>
    <scope>NUCLEOTIDE SEQUENCE [LARGE SCALE GENOMIC DNA]</scope>
    <source>
        <strain evidence="7 8">R29</strain>
    </source>
</reference>
<evidence type="ECO:0000313" key="7">
    <source>
        <dbReference type="EMBL" id="TNJ33952.1"/>
    </source>
</evidence>
<sequence length="151" mass="15661">MKLSVNGTEHEVDAPQDMPLLWVLRDLMGLTGTKFGCGIAQCGACTVHVDGAPLRSCVTPASAVAGKAITTIEGLSADGSHPVQKAWAELDVVQCGYCQSGQIMAAAALLTVVNNPDDAQIDAALSGNLCRCGTYPRIRAAVHRAAEIAKT</sequence>
<dbReference type="InterPro" id="IPR036010">
    <property type="entry name" value="2Fe-2S_ferredoxin-like_sf"/>
</dbReference>
<keyword evidence="2" id="KW-0479">Metal-binding</keyword>
<dbReference type="GO" id="GO:0051537">
    <property type="term" value="F:2 iron, 2 sulfur cluster binding"/>
    <property type="evidence" value="ECO:0007669"/>
    <property type="project" value="UniProtKB-KW"/>
</dbReference>
<dbReference type="InterPro" id="IPR012675">
    <property type="entry name" value="Beta-grasp_dom_sf"/>
</dbReference>
<organism evidence="7 8">
    <name type="scientific">Arenimonas terrae</name>
    <dbReference type="NCBI Taxonomy" id="2546226"/>
    <lineage>
        <taxon>Bacteria</taxon>
        <taxon>Pseudomonadati</taxon>
        <taxon>Pseudomonadota</taxon>
        <taxon>Gammaproteobacteria</taxon>
        <taxon>Lysobacterales</taxon>
        <taxon>Lysobacteraceae</taxon>
        <taxon>Arenimonas</taxon>
    </lineage>
</organism>
<keyword evidence="3" id="KW-0560">Oxidoreductase</keyword>
<dbReference type="PANTHER" id="PTHR44379">
    <property type="entry name" value="OXIDOREDUCTASE WITH IRON-SULFUR SUBUNIT"/>
    <property type="match status" value="1"/>
</dbReference>
<evidence type="ECO:0000256" key="3">
    <source>
        <dbReference type="ARBA" id="ARBA00023002"/>
    </source>
</evidence>
<gene>
    <name evidence="7" type="ORF">E1B00_11535</name>
</gene>
<evidence type="ECO:0000259" key="6">
    <source>
        <dbReference type="PROSITE" id="PS51085"/>
    </source>
</evidence>
<dbReference type="SUPFAM" id="SSF54292">
    <property type="entry name" value="2Fe-2S ferredoxin-like"/>
    <property type="match status" value="1"/>
</dbReference>
<keyword evidence="8" id="KW-1185">Reference proteome</keyword>
<dbReference type="Proteomes" id="UP000305760">
    <property type="component" value="Unassembled WGS sequence"/>
</dbReference>
<dbReference type="AlphaFoldDB" id="A0A5C4RSI7"/>
<dbReference type="Pfam" id="PF00111">
    <property type="entry name" value="Fer2"/>
    <property type="match status" value="1"/>
</dbReference>
<evidence type="ECO:0000256" key="1">
    <source>
        <dbReference type="ARBA" id="ARBA00022714"/>
    </source>
</evidence>
<dbReference type="OrthoDB" id="9775084at2"/>
<accession>A0A5C4RSI7</accession>
<dbReference type="Gene3D" id="3.10.20.30">
    <property type="match status" value="1"/>
</dbReference>
<keyword evidence="4" id="KW-0408">Iron</keyword>
<protein>
    <submittedName>
        <fullName evidence="7">(2Fe-2S)-binding protein</fullName>
    </submittedName>
</protein>
<proteinExistence type="predicted"/>
<dbReference type="PROSITE" id="PS51085">
    <property type="entry name" value="2FE2S_FER_2"/>
    <property type="match status" value="1"/>
</dbReference>
<dbReference type="InterPro" id="IPR051452">
    <property type="entry name" value="Diverse_Oxidoreductases"/>
</dbReference>
<dbReference type="RefSeq" id="WP_139448877.1">
    <property type="nucleotide sequence ID" value="NZ_SMDR01000002.1"/>
</dbReference>
<dbReference type="PROSITE" id="PS00197">
    <property type="entry name" value="2FE2S_FER_1"/>
    <property type="match status" value="1"/>
</dbReference>
<name>A0A5C4RSI7_9GAMM</name>
<keyword evidence="5" id="KW-0411">Iron-sulfur</keyword>
<evidence type="ECO:0000256" key="2">
    <source>
        <dbReference type="ARBA" id="ARBA00022723"/>
    </source>
</evidence>
<dbReference type="InterPro" id="IPR006058">
    <property type="entry name" value="2Fe2S_fd_BS"/>
</dbReference>
<evidence type="ECO:0000256" key="5">
    <source>
        <dbReference type="ARBA" id="ARBA00023014"/>
    </source>
</evidence>
<keyword evidence="1" id="KW-0001">2Fe-2S</keyword>
<feature type="domain" description="2Fe-2S ferredoxin-type" evidence="6">
    <location>
        <begin position="1"/>
        <end position="75"/>
    </location>
</feature>
<dbReference type="InterPro" id="IPR002888">
    <property type="entry name" value="2Fe-2S-bd"/>
</dbReference>
<evidence type="ECO:0000313" key="8">
    <source>
        <dbReference type="Proteomes" id="UP000305760"/>
    </source>
</evidence>
<dbReference type="PANTHER" id="PTHR44379:SF2">
    <property type="entry name" value="BLR6218 PROTEIN"/>
    <property type="match status" value="1"/>
</dbReference>
<dbReference type="InterPro" id="IPR001041">
    <property type="entry name" value="2Fe-2S_ferredoxin-type"/>
</dbReference>
<dbReference type="GO" id="GO:0016491">
    <property type="term" value="F:oxidoreductase activity"/>
    <property type="evidence" value="ECO:0007669"/>
    <property type="project" value="UniProtKB-KW"/>
</dbReference>
<dbReference type="CDD" id="cd00207">
    <property type="entry name" value="fer2"/>
    <property type="match status" value="1"/>
</dbReference>
<dbReference type="InterPro" id="IPR036884">
    <property type="entry name" value="2Fe-2S-bd_dom_sf"/>
</dbReference>
<dbReference type="SUPFAM" id="SSF47741">
    <property type="entry name" value="CO dehydrogenase ISP C-domain like"/>
    <property type="match status" value="1"/>
</dbReference>